<dbReference type="PANTHER" id="PTHR42852:SF13">
    <property type="entry name" value="PROTEIN DIPZ"/>
    <property type="match status" value="1"/>
</dbReference>
<dbReference type="CDD" id="cd02966">
    <property type="entry name" value="TlpA_like_family"/>
    <property type="match status" value="1"/>
</dbReference>
<dbReference type="InterPro" id="IPR036249">
    <property type="entry name" value="Thioredoxin-like_sf"/>
</dbReference>
<keyword evidence="5" id="KW-1185">Reference proteome</keyword>
<dbReference type="InterPro" id="IPR000866">
    <property type="entry name" value="AhpC/TSA"/>
</dbReference>
<protein>
    <submittedName>
        <fullName evidence="4">Alkyl hydroperoxide reductase</fullName>
    </submittedName>
</protein>
<dbReference type="RefSeq" id="WP_067366189.1">
    <property type="nucleotide sequence ID" value="NZ_JBIUBN010000008.1"/>
</dbReference>
<dbReference type="PROSITE" id="PS00194">
    <property type="entry name" value="THIOREDOXIN_1"/>
    <property type="match status" value="1"/>
</dbReference>
<gene>
    <name evidence="4" type="ORF">AWW66_15465</name>
</gene>
<feature type="region of interest" description="Disordered" evidence="1">
    <location>
        <begin position="46"/>
        <end position="67"/>
    </location>
</feature>
<accession>A0A136PRN6</accession>
<dbReference type="Gene3D" id="3.40.30.10">
    <property type="entry name" value="Glutaredoxin"/>
    <property type="match status" value="1"/>
</dbReference>
<dbReference type="AlphaFoldDB" id="A0A136PRN6"/>
<sequence length="209" mass="21962">MNRRLAALLLPVLLLGAGCTTGPEPGPVPTAQGNTRPSPFADCAALTSVPPSAGPDTPAPATSAGPPVGQRLPDLVLPCFTGGENVALAEVRGPAVINVWASWCPPCREELPAFQRLAERADDRLQVIGINSRDRRTGAQSIGEDFGVRFPMLYDQGDSVQSAVERNAIPMTLFVGADGRIRHLDVSGALDDASLADLVRRHLGVRVTA</sequence>
<feature type="signal peptide" evidence="2">
    <location>
        <begin position="1"/>
        <end position="22"/>
    </location>
</feature>
<keyword evidence="2" id="KW-0732">Signal</keyword>
<comment type="caution">
    <text evidence="4">The sequence shown here is derived from an EMBL/GenBank/DDBJ whole genome shotgun (WGS) entry which is preliminary data.</text>
</comment>
<dbReference type="SUPFAM" id="SSF52833">
    <property type="entry name" value="Thioredoxin-like"/>
    <property type="match status" value="1"/>
</dbReference>
<feature type="chain" id="PRO_5039575247" evidence="2">
    <location>
        <begin position="23"/>
        <end position="209"/>
    </location>
</feature>
<evidence type="ECO:0000313" key="4">
    <source>
        <dbReference type="EMBL" id="KXK61103.1"/>
    </source>
</evidence>
<dbReference type="InterPro" id="IPR013766">
    <property type="entry name" value="Thioredoxin_domain"/>
</dbReference>
<dbReference type="Proteomes" id="UP000070620">
    <property type="component" value="Unassembled WGS sequence"/>
</dbReference>
<dbReference type="GO" id="GO:0016491">
    <property type="term" value="F:oxidoreductase activity"/>
    <property type="evidence" value="ECO:0007669"/>
    <property type="project" value="InterPro"/>
</dbReference>
<dbReference type="InterPro" id="IPR017937">
    <property type="entry name" value="Thioredoxin_CS"/>
</dbReference>
<dbReference type="PROSITE" id="PS51352">
    <property type="entry name" value="THIOREDOXIN_2"/>
    <property type="match status" value="1"/>
</dbReference>
<evidence type="ECO:0000259" key="3">
    <source>
        <dbReference type="PROSITE" id="PS51352"/>
    </source>
</evidence>
<dbReference type="Pfam" id="PF00578">
    <property type="entry name" value="AhpC-TSA"/>
    <property type="match status" value="1"/>
</dbReference>
<evidence type="ECO:0000256" key="1">
    <source>
        <dbReference type="SAM" id="MobiDB-lite"/>
    </source>
</evidence>
<organism evidence="4 5">
    <name type="scientific">Micromonospora rosaria</name>
    <dbReference type="NCBI Taxonomy" id="47874"/>
    <lineage>
        <taxon>Bacteria</taxon>
        <taxon>Bacillati</taxon>
        <taxon>Actinomycetota</taxon>
        <taxon>Actinomycetes</taxon>
        <taxon>Micromonosporales</taxon>
        <taxon>Micromonosporaceae</taxon>
        <taxon>Micromonospora</taxon>
    </lineage>
</organism>
<evidence type="ECO:0000313" key="5">
    <source>
        <dbReference type="Proteomes" id="UP000070620"/>
    </source>
</evidence>
<dbReference type="PROSITE" id="PS51257">
    <property type="entry name" value="PROKAR_LIPOPROTEIN"/>
    <property type="match status" value="1"/>
</dbReference>
<dbReference type="OrthoDB" id="9796554at2"/>
<evidence type="ECO:0000256" key="2">
    <source>
        <dbReference type="SAM" id="SignalP"/>
    </source>
</evidence>
<dbReference type="GO" id="GO:0016209">
    <property type="term" value="F:antioxidant activity"/>
    <property type="evidence" value="ECO:0007669"/>
    <property type="project" value="InterPro"/>
</dbReference>
<feature type="domain" description="Thioredoxin" evidence="3">
    <location>
        <begin position="66"/>
        <end position="204"/>
    </location>
</feature>
<name>A0A136PRN6_9ACTN</name>
<proteinExistence type="predicted"/>
<dbReference type="PANTHER" id="PTHR42852">
    <property type="entry name" value="THIOL:DISULFIDE INTERCHANGE PROTEIN DSBE"/>
    <property type="match status" value="1"/>
</dbReference>
<reference evidence="4 5" key="1">
    <citation type="submission" date="2016-01" db="EMBL/GenBank/DDBJ databases">
        <title>Whole genome sequence and analysis of Micromonospora rosaria DSM 803, which can produce antibacterial substance rosamicin.</title>
        <authorList>
            <person name="Yang H."/>
            <person name="He X."/>
            <person name="Zhu D."/>
        </authorList>
    </citation>
    <scope>NUCLEOTIDE SEQUENCE [LARGE SCALE GENOMIC DNA]</scope>
    <source>
        <strain evidence="4 5">DSM 803</strain>
    </source>
</reference>
<dbReference type="InterPro" id="IPR050553">
    <property type="entry name" value="Thioredoxin_ResA/DsbE_sf"/>
</dbReference>
<dbReference type="EMBL" id="LRQV01000050">
    <property type="protein sequence ID" value="KXK61103.1"/>
    <property type="molecule type" value="Genomic_DNA"/>
</dbReference>